<dbReference type="RefSeq" id="WP_204443514.1">
    <property type="nucleotide sequence ID" value="NZ_JACJKY010000001.1"/>
</dbReference>
<dbReference type="CDD" id="cd02440">
    <property type="entry name" value="AdoMet_MTases"/>
    <property type="match status" value="1"/>
</dbReference>
<dbReference type="InterPro" id="IPR029063">
    <property type="entry name" value="SAM-dependent_MTases_sf"/>
</dbReference>
<dbReference type="EMBL" id="JACJKY010000001">
    <property type="protein sequence ID" value="MBM6919609.1"/>
    <property type="molecule type" value="Genomic_DNA"/>
</dbReference>
<reference evidence="4" key="1">
    <citation type="submission" date="2020-08" db="EMBL/GenBank/DDBJ databases">
        <authorList>
            <person name="Cejkova D."/>
            <person name="Kubasova T."/>
            <person name="Jahodarova E."/>
            <person name="Rychlik I."/>
        </authorList>
    </citation>
    <scope>NUCLEOTIDE SEQUENCE</scope>
    <source>
        <strain evidence="4">An559</strain>
    </source>
</reference>
<dbReference type="Proteomes" id="UP000774750">
    <property type="component" value="Unassembled WGS sequence"/>
</dbReference>
<evidence type="ECO:0000313" key="4">
    <source>
        <dbReference type="EMBL" id="MBM6919609.1"/>
    </source>
</evidence>
<dbReference type="Gene3D" id="2.20.25.110">
    <property type="entry name" value="S-adenosyl-L-methionine-dependent methyltransferases"/>
    <property type="match status" value="1"/>
</dbReference>
<keyword evidence="2" id="KW-0808">Transferase</keyword>
<keyword evidence="1 4" id="KW-0489">Methyltransferase</keyword>
<evidence type="ECO:0000256" key="1">
    <source>
        <dbReference type="ARBA" id="ARBA00022603"/>
    </source>
</evidence>
<dbReference type="AlphaFoldDB" id="A0A938X6M0"/>
<protein>
    <submittedName>
        <fullName evidence="4">Class I SAM-dependent methyltransferase</fullName>
    </submittedName>
</protein>
<evidence type="ECO:0000259" key="3">
    <source>
        <dbReference type="Pfam" id="PF13649"/>
    </source>
</evidence>
<sequence>MSYAYFSKFYDTLTSNIPYRTRGEYFHAILKQNPPPGPILLDLACGTGSLSEVMASLSYDVIGVDSSEEMLMEAMNKKYDSGLDILYLCQDMTALDLYGTVDCCICALDSLNHLPNSEAVLKAFQNVSLFLAPDGIFIFDMNTIYKHEKVLSDKVFVYDTDDVFCVWQNSPCHDRTIDITLDFFAEAHAGQYTRETETFSERAYSHDEICALIEQAGLSLLTCYKGDTFDPPDETTERVVYVTKSKKQKG</sequence>
<dbReference type="SUPFAM" id="SSF53335">
    <property type="entry name" value="S-adenosyl-L-methionine-dependent methyltransferases"/>
    <property type="match status" value="1"/>
</dbReference>
<gene>
    <name evidence="4" type="ORF">H6A12_00295</name>
</gene>
<dbReference type="InterPro" id="IPR041698">
    <property type="entry name" value="Methyltransf_25"/>
</dbReference>
<evidence type="ECO:0000256" key="2">
    <source>
        <dbReference type="ARBA" id="ARBA00022679"/>
    </source>
</evidence>
<dbReference type="PANTHER" id="PTHR43861">
    <property type="entry name" value="TRANS-ACONITATE 2-METHYLTRANSFERASE-RELATED"/>
    <property type="match status" value="1"/>
</dbReference>
<proteinExistence type="predicted"/>
<organism evidence="4 5">
    <name type="scientific">Merdimmobilis hominis</name>
    <dbReference type="NCBI Taxonomy" id="2897707"/>
    <lineage>
        <taxon>Bacteria</taxon>
        <taxon>Bacillati</taxon>
        <taxon>Bacillota</taxon>
        <taxon>Clostridia</taxon>
        <taxon>Eubacteriales</taxon>
        <taxon>Oscillospiraceae</taxon>
        <taxon>Merdimmobilis</taxon>
    </lineage>
</organism>
<accession>A0A938X6M0</accession>
<name>A0A938X6M0_9FIRM</name>
<comment type="caution">
    <text evidence="4">The sequence shown here is derived from an EMBL/GenBank/DDBJ whole genome shotgun (WGS) entry which is preliminary data.</text>
</comment>
<dbReference type="GO" id="GO:0032259">
    <property type="term" value="P:methylation"/>
    <property type="evidence" value="ECO:0007669"/>
    <property type="project" value="UniProtKB-KW"/>
</dbReference>
<dbReference type="PANTHER" id="PTHR43861:SF1">
    <property type="entry name" value="TRANS-ACONITATE 2-METHYLTRANSFERASE"/>
    <property type="match status" value="1"/>
</dbReference>
<feature type="domain" description="Methyltransferase" evidence="3">
    <location>
        <begin position="41"/>
        <end position="135"/>
    </location>
</feature>
<dbReference type="Gene3D" id="3.40.50.150">
    <property type="entry name" value="Vaccinia Virus protein VP39"/>
    <property type="match status" value="1"/>
</dbReference>
<evidence type="ECO:0000313" key="5">
    <source>
        <dbReference type="Proteomes" id="UP000774750"/>
    </source>
</evidence>
<keyword evidence="5" id="KW-1185">Reference proteome</keyword>
<reference evidence="4" key="2">
    <citation type="journal article" date="2021" name="Sci. Rep.">
        <title>The distribution of antibiotic resistance genes in chicken gut microbiota commensals.</title>
        <authorList>
            <person name="Juricova H."/>
            <person name="Matiasovicova J."/>
            <person name="Kubasova T."/>
            <person name="Cejkova D."/>
            <person name="Rychlik I."/>
        </authorList>
    </citation>
    <scope>NUCLEOTIDE SEQUENCE</scope>
    <source>
        <strain evidence="4">An559</strain>
    </source>
</reference>
<dbReference type="GO" id="GO:0008168">
    <property type="term" value="F:methyltransferase activity"/>
    <property type="evidence" value="ECO:0007669"/>
    <property type="project" value="UniProtKB-KW"/>
</dbReference>
<dbReference type="Pfam" id="PF13649">
    <property type="entry name" value="Methyltransf_25"/>
    <property type="match status" value="1"/>
</dbReference>